<evidence type="ECO:0000256" key="1">
    <source>
        <dbReference type="ARBA" id="ARBA00009580"/>
    </source>
</evidence>
<protein>
    <submittedName>
        <fullName evidence="2">Protein-tyrosine phosphatase</fullName>
    </submittedName>
</protein>
<dbReference type="Pfam" id="PF13350">
    <property type="entry name" value="Y_phosphatase3"/>
    <property type="match status" value="1"/>
</dbReference>
<dbReference type="InterPro" id="IPR029021">
    <property type="entry name" value="Prot-tyrosine_phosphatase-like"/>
</dbReference>
<evidence type="ECO:0000313" key="2">
    <source>
        <dbReference type="EMBL" id="SFE06113.1"/>
    </source>
</evidence>
<evidence type="ECO:0000313" key="3">
    <source>
        <dbReference type="Proteomes" id="UP000198896"/>
    </source>
</evidence>
<dbReference type="RefSeq" id="WP_093912420.1">
    <property type="nucleotide sequence ID" value="NZ_FONL01000001.1"/>
</dbReference>
<dbReference type="EMBL" id="FONL01000001">
    <property type="protein sequence ID" value="SFE06113.1"/>
    <property type="molecule type" value="Genomic_DNA"/>
</dbReference>
<dbReference type="AlphaFoldDB" id="A0A1I1XK56"/>
<reference evidence="2 3" key="1">
    <citation type="submission" date="2016-10" db="EMBL/GenBank/DDBJ databases">
        <authorList>
            <person name="de Groot N.N."/>
        </authorList>
    </citation>
    <scope>NUCLEOTIDE SEQUENCE [LARGE SCALE GENOMIC DNA]</scope>
    <source>
        <strain evidence="2 3">DSM 9236</strain>
    </source>
</reference>
<proteinExistence type="inferred from homology"/>
<dbReference type="PANTHER" id="PTHR31126">
    <property type="entry name" value="TYROSINE-PROTEIN PHOSPHATASE"/>
    <property type="match status" value="1"/>
</dbReference>
<dbReference type="InterPro" id="IPR026893">
    <property type="entry name" value="Tyr/Ser_Pase_IphP-type"/>
</dbReference>
<dbReference type="Gene3D" id="3.90.190.10">
    <property type="entry name" value="Protein tyrosine phosphatase superfamily"/>
    <property type="match status" value="1"/>
</dbReference>
<sequence>MIPIILEKQKNIRDLGETVTLDGRTIKRNKLIRSGRLSELSAADATYLLGTCRVRTVVDLRSAIEGEERPDPQWGIAAYSRIPLLSDDQMGFGAFAGTAQKKVSVLDTLINMTSGPSYTPRQYLQDIYRKFITTKQAQHAARRFFELLLAQETGALLYHCNGGKDRTGIITVFLLTALNVSWDIIAADYMETNTVVEPWLEQKMENLPEKYRNEQAKEVLRMMYLADADCLQTAHDEMCRLGGSPLGYLKQVTGITGATLEELQNRLLK</sequence>
<dbReference type="PANTHER" id="PTHR31126:SF1">
    <property type="entry name" value="TYROSINE SPECIFIC PROTEIN PHOSPHATASES DOMAIN-CONTAINING PROTEIN"/>
    <property type="match status" value="1"/>
</dbReference>
<dbReference type="Proteomes" id="UP000198896">
    <property type="component" value="Unassembled WGS sequence"/>
</dbReference>
<dbReference type="STRING" id="1123323.SAMN05216245_101226"/>
<gene>
    <name evidence="2" type="ORF">SAMN05216245_101226</name>
</gene>
<name>A0A1I1XK56_9FIRM</name>
<comment type="similarity">
    <text evidence="1">Belongs to the protein-tyrosine phosphatase family.</text>
</comment>
<accession>A0A1I1XK56</accession>
<organism evidence="2 3">
    <name type="scientific">Succiniclasticum ruminis DSM 9236</name>
    <dbReference type="NCBI Taxonomy" id="1123323"/>
    <lineage>
        <taxon>Bacteria</taxon>
        <taxon>Bacillati</taxon>
        <taxon>Bacillota</taxon>
        <taxon>Negativicutes</taxon>
        <taxon>Acidaminococcales</taxon>
        <taxon>Acidaminococcaceae</taxon>
        <taxon>Succiniclasticum</taxon>
    </lineage>
</organism>
<dbReference type="SUPFAM" id="SSF52799">
    <property type="entry name" value="(Phosphotyrosine protein) phosphatases II"/>
    <property type="match status" value="1"/>
</dbReference>
<dbReference type="GO" id="GO:0004721">
    <property type="term" value="F:phosphoprotein phosphatase activity"/>
    <property type="evidence" value="ECO:0007669"/>
    <property type="project" value="InterPro"/>
</dbReference>
<dbReference type="OrthoDB" id="1188001at2"/>
<keyword evidence="3" id="KW-1185">Reference proteome</keyword>